<reference evidence="1" key="1">
    <citation type="submission" date="2022-12" db="EMBL/GenBank/DDBJ databases">
        <authorList>
            <person name="Petersen C."/>
        </authorList>
    </citation>
    <scope>NUCLEOTIDE SEQUENCE</scope>
    <source>
        <strain evidence="1">IBT 30728</strain>
    </source>
</reference>
<dbReference type="AlphaFoldDB" id="A0A9X0BLW8"/>
<sequence length="96" mass="11046">MAKRLGFRSDWIAKRGREEIDLLPRDRQAFPRDLCTGWKFHNNITRDDCLGQIGSGWLEKTETERQHLFSDIAETIGTDLSQSTLKSRAEKPQGVD</sequence>
<evidence type="ECO:0000313" key="1">
    <source>
        <dbReference type="EMBL" id="KAJ5472044.1"/>
    </source>
</evidence>
<protein>
    <submittedName>
        <fullName evidence="1">Uncharacterized protein</fullName>
    </submittedName>
</protein>
<dbReference type="Proteomes" id="UP001148312">
    <property type="component" value="Unassembled WGS sequence"/>
</dbReference>
<dbReference type="RefSeq" id="XP_056786590.1">
    <property type="nucleotide sequence ID" value="XM_056938208.1"/>
</dbReference>
<comment type="caution">
    <text evidence="1">The sequence shown here is derived from an EMBL/GenBank/DDBJ whole genome shotgun (WGS) entry which is preliminary data.</text>
</comment>
<dbReference type="GeneID" id="81628458"/>
<proteinExistence type="predicted"/>
<accession>A0A9X0BLW8</accession>
<name>A0A9X0BLW8_9EURO</name>
<gene>
    <name evidence="1" type="ORF">N7539_008613</name>
    <name evidence="2" type="ORF">N7539_008699</name>
</gene>
<keyword evidence="3" id="KW-1185">Reference proteome</keyword>
<dbReference type="EMBL" id="JAPWDQ010000013">
    <property type="protein sequence ID" value="KAJ5472130.1"/>
    <property type="molecule type" value="Genomic_DNA"/>
</dbReference>
<evidence type="ECO:0000313" key="2">
    <source>
        <dbReference type="EMBL" id="KAJ5472130.1"/>
    </source>
</evidence>
<organism evidence="1 3">
    <name type="scientific">Penicillium diatomitis</name>
    <dbReference type="NCBI Taxonomy" id="2819901"/>
    <lineage>
        <taxon>Eukaryota</taxon>
        <taxon>Fungi</taxon>
        <taxon>Dikarya</taxon>
        <taxon>Ascomycota</taxon>
        <taxon>Pezizomycotina</taxon>
        <taxon>Eurotiomycetes</taxon>
        <taxon>Eurotiomycetidae</taxon>
        <taxon>Eurotiales</taxon>
        <taxon>Aspergillaceae</taxon>
        <taxon>Penicillium</taxon>
    </lineage>
</organism>
<reference evidence="1" key="2">
    <citation type="journal article" date="2023" name="IMA Fungus">
        <title>Comparative genomic study of the Penicillium genus elucidates a diverse pangenome and 15 lateral gene transfer events.</title>
        <authorList>
            <person name="Petersen C."/>
            <person name="Sorensen T."/>
            <person name="Nielsen M.R."/>
            <person name="Sondergaard T.E."/>
            <person name="Sorensen J.L."/>
            <person name="Fitzpatrick D.A."/>
            <person name="Frisvad J.C."/>
            <person name="Nielsen K.L."/>
        </authorList>
    </citation>
    <scope>NUCLEOTIDE SEQUENCE</scope>
    <source>
        <strain evidence="1">IBT 30728</strain>
    </source>
</reference>
<dbReference type="EMBL" id="JAPWDQ010000013">
    <property type="protein sequence ID" value="KAJ5472044.1"/>
    <property type="molecule type" value="Genomic_DNA"/>
</dbReference>
<evidence type="ECO:0000313" key="3">
    <source>
        <dbReference type="Proteomes" id="UP001148312"/>
    </source>
</evidence>